<dbReference type="GO" id="GO:0000166">
    <property type="term" value="F:nucleotide binding"/>
    <property type="evidence" value="ECO:0007669"/>
    <property type="project" value="InterPro"/>
</dbReference>
<dbReference type="Gene3D" id="3.60.21.10">
    <property type="match status" value="1"/>
</dbReference>
<evidence type="ECO:0000256" key="3">
    <source>
        <dbReference type="ARBA" id="ARBA00022729"/>
    </source>
</evidence>
<reference evidence="7 8" key="1">
    <citation type="submission" date="2019-08" db="EMBL/GenBank/DDBJ databases">
        <title>Bacillus genomes from the desert of Cuatro Cienegas, Coahuila.</title>
        <authorList>
            <person name="Olmedo-Alvarez G."/>
        </authorList>
    </citation>
    <scope>NUCLEOTIDE SEQUENCE [LARGE SCALE GENOMIC DNA]</scope>
    <source>
        <strain evidence="7 8">CH34_1T</strain>
    </source>
</reference>
<dbReference type="Gene3D" id="3.90.780.10">
    <property type="entry name" value="5'-Nucleotidase, C-terminal domain"/>
    <property type="match status" value="1"/>
</dbReference>
<dbReference type="OrthoDB" id="9801679at2"/>
<evidence type="ECO:0000313" key="7">
    <source>
        <dbReference type="EMBL" id="TYS17670.1"/>
    </source>
</evidence>
<dbReference type="PRINTS" id="PR01607">
    <property type="entry name" value="APYRASEFAMLY"/>
</dbReference>
<dbReference type="InterPro" id="IPR004843">
    <property type="entry name" value="Calcineurin-like_PHP"/>
</dbReference>
<keyword evidence="2" id="KW-0964">Secreted</keyword>
<dbReference type="PANTHER" id="PTHR11575:SF24">
    <property type="entry name" value="5'-NUCLEOTIDASE"/>
    <property type="match status" value="1"/>
</dbReference>
<feature type="domain" description="Calcineurin-like phosphoesterase" evidence="5">
    <location>
        <begin position="48"/>
        <end position="257"/>
    </location>
</feature>
<dbReference type="Pfam" id="PF02872">
    <property type="entry name" value="5_nucleotid_C"/>
    <property type="match status" value="1"/>
</dbReference>
<dbReference type="Pfam" id="PF00149">
    <property type="entry name" value="Metallophos"/>
    <property type="match status" value="1"/>
</dbReference>
<evidence type="ECO:0008006" key="9">
    <source>
        <dbReference type="Google" id="ProtNLM"/>
    </source>
</evidence>
<dbReference type="EMBL" id="VTEI01000003">
    <property type="protein sequence ID" value="TYS17670.1"/>
    <property type="molecule type" value="Genomic_DNA"/>
</dbReference>
<protein>
    <recommendedName>
        <fullName evidence="9">5'-nucleotidase</fullName>
    </recommendedName>
</protein>
<dbReference type="SUPFAM" id="SSF55816">
    <property type="entry name" value="5'-nucleotidase (syn. UDP-sugar hydrolase), C-terminal domain"/>
    <property type="match status" value="1"/>
</dbReference>
<dbReference type="GO" id="GO:0005576">
    <property type="term" value="C:extracellular region"/>
    <property type="evidence" value="ECO:0007669"/>
    <property type="project" value="UniProtKB-SubCell"/>
</dbReference>
<dbReference type="FunFam" id="3.90.780.10:FF:000004">
    <property type="entry name" value="UDP-sugar hydrolase, putative"/>
    <property type="match status" value="1"/>
</dbReference>
<evidence type="ECO:0000256" key="4">
    <source>
        <dbReference type="SAM" id="SignalP"/>
    </source>
</evidence>
<sequence>MLKRMGSIMKMKKPLYGVLSTAALAAGIFAVSPSTAAEAAAGENFDLTIMHTNDTHAHLDNVARRITAIKELRAERENSILLDAGDVFSGTLFYTKYKGLADVEFMNMIGYDAMIPGNHEFDDGPAAFANFIKEADFPILSSNIDFSGDKDISPLVQDEIGTPGEGGKVYPASIIEVDGEKVGVFGLTTEETAILSSPGDTVVFEDYLEKAEETVAMLEKQGINKIVALTHLGYNYDVKLGETVEGIDVIVGGHSHTKIAEAVKVKKADESADPTIVVQANEYSNFLGDLQVSFDEEGVLVDGSWDENLIDLNEQDASENYVIQADPEAQALLDELKGPLEEMKETVVGSSAAFLNGERNDVRTKETNLGNLVADAMLEKAQQNEGKATIAIQNAGGIRASIDEGPITLEEVLTVMPFGNTLVTLDLTGEEIIKSLENGVSDLENIAGRYPQVAGLKFSYDATLPAGERVLDVQVETDKGFESINLEETYTVATNAYIADGGDGYETFGEAKEDGRMNELFFVDYEVLNEYLDKHPNVEPKVEARIVESSTERIKGETRYETAVEISKAGWTNAETVVIARGDSFPDALAGAPLAYKHDAPILLTDKDVLTKAVKEEINRLGAKNVIILGGTAAVDNYVEYQLEGMGLDVERIGGKDRWATAANIAARMGGTPEKAVIANGNNFPDALAVASYAARHGYPILLTENDDLPMSTDIALKGIESTIVVGGTAAVNADVFGDLPSAERYSGDTRYATAAAIAEDLMPSYRVYVATGTEFADALAGSVLAAKENASMVLVKPEMLPAETKAAMDALNASEFNVLGGKNAVSESVIDQLKK</sequence>
<evidence type="ECO:0000259" key="5">
    <source>
        <dbReference type="Pfam" id="PF00149"/>
    </source>
</evidence>
<dbReference type="Gene3D" id="3.40.50.12090">
    <property type="match status" value="2"/>
</dbReference>
<evidence type="ECO:0000259" key="6">
    <source>
        <dbReference type="Pfam" id="PF02872"/>
    </source>
</evidence>
<keyword evidence="3 4" id="KW-0732">Signal</keyword>
<evidence type="ECO:0000313" key="8">
    <source>
        <dbReference type="Proteomes" id="UP000322267"/>
    </source>
</evidence>
<feature type="chain" id="PRO_5039495975" description="5'-nucleotidase" evidence="4">
    <location>
        <begin position="37"/>
        <end position="836"/>
    </location>
</feature>
<dbReference type="InterPro" id="IPR006146">
    <property type="entry name" value="5'-Nucleotdase_CS"/>
</dbReference>
<evidence type="ECO:0000256" key="2">
    <source>
        <dbReference type="ARBA" id="ARBA00022525"/>
    </source>
</evidence>
<dbReference type="InterPro" id="IPR036907">
    <property type="entry name" value="5'-Nucleotdase_C_sf"/>
</dbReference>
<accession>A0A5D4NUR2</accession>
<organism evidence="7 8">
    <name type="scientific">Rossellomorea vietnamensis</name>
    <dbReference type="NCBI Taxonomy" id="218284"/>
    <lineage>
        <taxon>Bacteria</taxon>
        <taxon>Bacillati</taxon>
        <taxon>Bacillota</taxon>
        <taxon>Bacilli</taxon>
        <taxon>Bacillales</taxon>
        <taxon>Bacillaceae</taxon>
        <taxon>Rossellomorea</taxon>
    </lineage>
</organism>
<feature type="domain" description="5'-Nucleotidase C-terminal" evidence="6">
    <location>
        <begin position="348"/>
        <end position="509"/>
    </location>
</feature>
<dbReference type="GO" id="GO:0016788">
    <property type="term" value="F:hydrolase activity, acting on ester bonds"/>
    <property type="evidence" value="ECO:0007669"/>
    <property type="project" value="InterPro"/>
</dbReference>
<comment type="subcellular location">
    <subcellularLocation>
        <location evidence="1">Secreted</location>
    </subcellularLocation>
</comment>
<dbReference type="AlphaFoldDB" id="A0A5D4NUR2"/>
<evidence type="ECO:0000256" key="1">
    <source>
        <dbReference type="ARBA" id="ARBA00004613"/>
    </source>
</evidence>
<dbReference type="InterPro" id="IPR006179">
    <property type="entry name" value="5_nucleotidase/apyrase"/>
</dbReference>
<dbReference type="SUPFAM" id="SSF56300">
    <property type="entry name" value="Metallo-dependent phosphatases"/>
    <property type="match status" value="1"/>
</dbReference>
<dbReference type="GO" id="GO:0046872">
    <property type="term" value="F:metal ion binding"/>
    <property type="evidence" value="ECO:0007669"/>
    <property type="project" value="InterPro"/>
</dbReference>
<gene>
    <name evidence="7" type="ORF">FZC78_07360</name>
</gene>
<dbReference type="InterPro" id="IPR007253">
    <property type="entry name" value="Cell_wall-bd_2"/>
</dbReference>
<name>A0A5D4NUR2_9BACI</name>
<dbReference type="InterPro" id="IPR029052">
    <property type="entry name" value="Metallo-depent_PP-like"/>
</dbReference>
<dbReference type="Pfam" id="PF04122">
    <property type="entry name" value="CW_binding_2"/>
    <property type="match status" value="3"/>
</dbReference>
<dbReference type="PROSITE" id="PS00785">
    <property type="entry name" value="5_NUCLEOTIDASE_1"/>
    <property type="match status" value="1"/>
</dbReference>
<dbReference type="GO" id="GO:0009166">
    <property type="term" value="P:nucleotide catabolic process"/>
    <property type="evidence" value="ECO:0007669"/>
    <property type="project" value="InterPro"/>
</dbReference>
<comment type="caution">
    <text evidence="7">The sequence shown here is derived from an EMBL/GenBank/DDBJ whole genome shotgun (WGS) entry which is preliminary data.</text>
</comment>
<dbReference type="Proteomes" id="UP000322267">
    <property type="component" value="Unassembled WGS sequence"/>
</dbReference>
<feature type="signal peptide" evidence="4">
    <location>
        <begin position="1"/>
        <end position="36"/>
    </location>
</feature>
<dbReference type="InterPro" id="IPR008334">
    <property type="entry name" value="5'-Nucleotdase_C"/>
</dbReference>
<dbReference type="PANTHER" id="PTHR11575">
    <property type="entry name" value="5'-NUCLEOTIDASE-RELATED"/>
    <property type="match status" value="1"/>
</dbReference>
<proteinExistence type="predicted"/>